<feature type="compositionally biased region" description="Polar residues" evidence="2">
    <location>
        <begin position="171"/>
        <end position="200"/>
    </location>
</feature>
<evidence type="ECO:0000256" key="2">
    <source>
        <dbReference type="SAM" id="MobiDB-lite"/>
    </source>
</evidence>
<dbReference type="PROSITE" id="PS50212">
    <property type="entry name" value="RASGEF_NTER"/>
    <property type="match status" value="1"/>
</dbReference>
<feature type="compositionally biased region" description="Low complexity" evidence="2">
    <location>
        <begin position="937"/>
        <end position="947"/>
    </location>
</feature>
<dbReference type="PANTHER" id="PTHR23113">
    <property type="entry name" value="GUANINE NUCLEOTIDE EXCHANGE FACTOR"/>
    <property type="match status" value="1"/>
</dbReference>
<dbReference type="InterPro" id="IPR000651">
    <property type="entry name" value="Ras-like_Gua-exchang_fac_N"/>
</dbReference>
<evidence type="ECO:0000256" key="1">
    <source>
        <dbReference type="PROSITE-ProRule" id="PRU00168"/>
    </source>
</evidence>
<gene>
    <name evidence="5" type="ORF">AFUS01_LOCUS4525</name>
</gene>
<dbReference type="InterPro" id="IPR001895">
    <property type="entry name" value="RASGEF_cat_dom"/>
</dbReference>
<sequence>MEQMEPIDDLEIQEKVESLVGKGSRVIDCEKSTTFQTQEVLLVNGFPVPLNGEEGARIKKALLTGQVPPCELLNEILIRAGILKTPVELETTMNVKSTTRTTELLTLRDRNGVLVDERVKEIEEDNEFKSASKEIWRKEEDSEDFEMLGKSFEKLNLNYFSDSNPSPSSSQTNHCSQTSRDSSVPLSSNASLPSRIHSSYTPPPLVPNTILTSNGKPTTSSYGSCTSSSEPTPEAAVSSSSDSNSHSSHASIDHGSNLKSVKNRDHTLVYADTNLVSGTLDGLIEQLVPTETIYADRPFTFAFLLSSRLHIPPYELLGRIFKAAFTTQQSSSNQVPINETKIVSRLVQLLGDWAELFPYDFRDERMMVHVRTITQKCVAIHPLIRNEVSQLLSALLARLTRLEKYEDFLHRINTEAALSVPQTSPSILSICPNPTMLAQQLTHIELERLSYIGPEEFVQAFAKDNDQVETNYNDMKKTRNLECYVQWFNRLSFFVASEICKVSKKKSRIRVVEYWIETARECFNIGNFNSLMAIIAGLNMSPVARLKKTWSKISSAQLSILEHQMDPTSNFSSYRSTLKAAVWRSAGATDERQRIVIPFFSLLVKDLYFLNEGCASKLPNGHINVEKFWQFAKQVSEVITWQQVGCSFPKVQTVLNSLHTAPIFDEKALSLASFECESADNSQEKERLKVLKRDDSLSNIEITDCIPKTTTFACSLLSGASKSFQIPAHQRLTPSELSSPLKKNMNHMDPIDDVLIQEKVESLAGKGTRVVDCEKSTTFKTNEIVLVNGYPVPLIGDEGAQLKRHLLEGQIPSGELLNVILIRAGILTAPVELETTFNVKSTTKTTELLTLRDKDGVLLDERIKEVEEDNEFSNKNTERWNKEESQDEEELKRLGRRVERIYPGQVDSVGLRREPLGGTSGREGSETCQSSEHESRTSSSLPSPQRDSSLKSEHHEVDTSSDSSGETMRTEKTSGRVLAPPEIFRSISDALSSTPLTRTPSDYNVPQNPQTPNHLPYVDKYKYKQFHPSLSLVPTELNGKPIRFTYETFV</sequence>
<dbReference type="Proteomes" id="UP000708208">
    <property type="component" value="Unassembled WGS sequence"/>
</dbReference>
<dbReference type="InterPro" id="IPR008937">
    <property type="entry name" value="Ras-like_GEF"/>
</dbReference>
<evidence type="ECO:0000313" key="6">
    <source>
        <dbReference type="Proteomes" id="UP000708208"/>
    </source>
</evidence>
<feature type="compositionally biased region" description="Polar residues" evidence="2">
    <location>
        <begin position="989"/>
        <end position="1011"/>
    </location>
</feature>
<dbReference type="GO" id="GO:0005085">
    <property type="term" value="F:guanyl-nucleotide exchange factor activity"/>
    <property type="evidence" value="ECO:0007669"/>
    <property type="project" value="UniProtKB-KW"/>
</dbReference>
<feature type="region of interest" description="Disordered" evidence="2">
    <location>
        <begin position="906"/>
        <end position="1011"/>
    </location>
</feature>
<organism evidence="5 6">
    <name type="scientific">Allacma fusca</name>
    <dbReference type="NCBI Taxonomy" id="39272"/>
    <lineage>
        <taxon>Eukaryota</taxon>
        <taxon>Metazoa</taxon>
        <taxon>Ecdysozoa</taxon>
        <taxon>Arthropoda</taxon>
        <taxon>Hexapoda</taxon>
        <taxon>Collembola</taxon>
        <taxon>Symphypleona</taxon>
        <taxon>Sminthuridae</taxon>
        <taxon>Allacma</taxon>
    </lineage>
</organism>
<dbReference type="Pfam" id="PF00617">
    <property type="entry name" value="RasGEF"/>
    <property type="match status" value="1"/>
</dbReference>
<dbReference type="GO" id="GO:0005886">
    <property type="term" value="C:plasma membrane"/>
    <property type="evidence" value="ECO:0007669"/>
    <property type="project" value="TreeGrafter"/>
</dbReference>
<keyword evidence="1" id="KW-0344">Guanine-nucleotide releasing factor</keyword>
<dbReference type="SMART" id="SM00147">
    <property type="entry name" value="RasGEF"/>
    <property type="match status" value="1"/>
</dbReference>
<feature type="compositionally biased region" description="Basic and acidic residues" evidence="2">
    <location>
        <begin position="876"/>
        <end position="892"/>
    </location>
</feature>
<evidence type="ECO:0000259" key="4">
    <source>
        <dbReference type="PROSITE" id="PS50212"/>
    </source>
</evidence>
<comment type="caution">
    <text evidence="5">The sequence shown here is derived from an EMBL/GenBank/DDBJ whole genome shotgun (WGS) entry which is preliminary data.</text>
</comment>
<feature type="region of interest" description="Disordered" evidence="2">
    <location>
        <begin position="867"/>
        <end position="892"/>
    </location>
</feature>
<reference evidence="5" key="1">
    <citation type="submission" date="2021-06" db="EMBL/GenBank/DDBJ databases">
        <authorList>
            <person name="Hodson N. C."/>
            <person name="Mongue J. A."/>
            <person name="Jaron S. K."/>
        </authorList>
    </citation>
    <scope>NUCLEOTIDE SEQUENCE</scope>
</reference>
<feature type="domain" description="Ras-GEF" evidence="3">
    <location>
        <begin position="433"/>
        <end position="679"/>
    </location>
</feature>
<protein>
    <submittedName>
        <fullName evidence="5">Uncharacterized protein</fullName>
    </submittedName>
</protein>
<dbReference type="AlphaFoldDB" id="A0A8J2JUW8"/>
<feature type="region of interest" description="Disordered" evidence="2">
    <location>
        <begin position="162"/>
        <end position="258"/>
    </location>
</feature>
<feature type="compositionally biased region" description="Low complexity" evidence="2">
    <location>
        <begin position="218"/>
        <end position="250"/>
    </location>
</feature>
<accession>A0A8J2JUW8</accession>
<dbReference type="CDD" id="cd00155">
    <property type="entry name" value="RasGEF"/>
    <property type="match status" value="1"/>
</dbReference>
<dbReference type="Pfam" id="PF00618">
    <property type="entry name" value="RasGEF_N"/>
    <property type="match status" value="1"/>
</dbReference>
<keyword evidence="6" id="KW-1185">Reference proteome</keyword>
<dbReference type="CDD" id="cd06224">
    <property type="entry name" value="REM"/>
    <property type="match status" value="1"/>
</dbReference>
<dbReference type="EMBL" id="CAJVCH010028290">
    <property type="protein sequence ID" value="CAG7703894.1"/>
    <property type="molecule type" value="Genomic_DNA"/>
</dbReference>
<feature type="domain" description="N-terminal Ras-GEF" evidence="4">
    <location>
        <begin position="271"/>
        <end position="400"/>
    </location>
</feature>
<proteinExistence type="predicted"/>
<evidence type="ECO:0000259" key="3">
    <source>
        <dbReference type="PROSITE" id="PS50009"/>
    </source>
</evidence>
<dbReference type="PROSITE" id="PS50009">
    <property type="entry name" value="RASGEF_CAT"/>
    <property type="match status" value="1"/>
</dbReference>
<dbReference type="PANTHER" id="PTHR23113:SF356">
    <property type="entry name" value="FI05912P-RELATED"/>
    <property type="match status" value="1"/>
</dbReference>
<evidence type="ECO:0000313" key="5">
    <source>
        <dbReference type="EMBL" id="CAG7703894.1"/>
    </source>
</evidence>
<feature type="compositionally biased region" description="Basic and acidic residues" evidence="2">
    <location>
        <begin position="948"/>
        <end position="958"/>
    </location>
</feature>
<dbReference type="GO" id="GO:0007265">
    <property type="term" value="P:Ras protein signal transduction"/>
    <property type="evidence" value="ECO:0007669"/>
    <property type="project" value="TreeGrafter"/>
</dbReference>
<name>A0A8J2JUW8_9HEXA</name>
<dbReference type="OrthoDB" id="20825at2759"/>